<keyword evidence="5 9" id="KW-0521">NADP</keyword>
<dbReference type="InterPro" id="IPR009029">
    <property type="entry name" value="HMG_CoA_Rdtase_sub-bd_dom_sf"/>
</dbReference>
<feature type="transmembrane region" description="Helical" evidence="9">
    <location>
        <begin position="33"/>
        <end position="52"/>
    </location>
</feature>
<dbReference type="FunFam" id="3.90.770.10:FF:000001">
    <property type="entry name" value="3-hydroxy-3-methylglutaryl coenzyme A reductase"/>
    <property type="match status" value="1"/>
</dbReference>
<evidence type="ECO:0000256" key="5">
    <source>
        <dbReference type="ARBA" id="ARBA00022857"/>
    </source>
</evidence>
<name>A0A8H4QSL0_9AGAR</name>
<dbReference type="PRINTS" id="PR00071">
    <property type="entry name" value="HMGCOARDTASE"/>
</dbReference>
<protein>
    <recommendedName>
        <fullName evidence="9">3-hydroxy-3-methylglutaryl coenzyme A reductase</fullName>
        <shortName evidence="9">HMG-CoA reductase</shortName>
        <ecNumber evidence="9">1.1.1.34</ecNumber>
    </recommendedName>
</protein>
<keyword evidence="7 9" id="KW-0560">Oxidoreductase</keyword>
<dbReference type="PROSITE" id="PS50156">
    <property type="entry name" value="SSD"/>
    <property type="match status" value="1"/>
</dbReference>
<accession>A0A8H4QSL0</accession>
<dbReference type="Gene3D" id="1.10.3270.10">
    <property type="entry name" value="HMGR, N-terminal domain"/>
    <property type="match status" value="1"/>
</dbReference>
<dbReference type="EC" id="1.1.1.34" evidence="9"/>
<evidence type="ECO:0000256" key="8">
    <source>
        <dbReference type="ARBA" id="ARBA00023136"/>
    </source>
</evidence>
<dbReference type="Proteomes" id="UP000521872">
    <property type="component" value="Unassembled WGS sequence"/>
</dbReference>
<dbReference type="GO" id="GO:0006696">
    <property type="term" value="P:ergosterol biosynthetic process"/>
    <property type="evidence" value="ECO:0007669"/>
    <property type="project" value="TreeGrafter"/>
</dbReference>
<feature type="compositionally biased region" description="Low complexity" evidence="10">
    <location>
        <begin position="1550"/>
        <end position="1583"/>
    </location>
</feature>
<feature type="domain" description="SSD" evidence="11">
    <location>
        <begin position="338"/>
        <end position="553"/>
    </location>
</feature>
<dbReference type="InterPro" id="IPR023074">
    <property type="entry name" value="HMG_CoA_Rdtase_cat_sf"/>
</dbReference>
<keyword evidence="6 9" id="KW-1133">Transmembrane helix</keyword>
<comment type="similarity">
    <text evidence="2 9">Belongs to the HMG-CoA reductase family.</text>
</comment>
<dbReference type="GO" id="GO:0008299">
    <property type="term" value="P:isoprenoid biosynthetic process"/>
    <property type="evidence" value="ECO:0007669"/>
    <property type="project" value="InterPro"/>
</dbReference>
<dbReference type="PANTHER" id="PTHR10572:SF24">
    <property type="entry name" value="3-HYDROXY-3-METHYLGLUTARYL-COENZYME A REDUCTASE"/>
    <property type="match status" value="1"/>
</dbReference>
<evidence type="ECO:0000256" key="10">
    <source>
        <dbReference type="SAM" id="MobiDB-lite"/>
    </source>
</evidence>
<evidence type="ECO:0000256" key="1">
    <source>
        <dbReference type="ARBA" id="ARBA00004477"/>
    </source>
</evidence>
<evidence type="ECO:0000256" key="6">
    <source>
        <dbReference type="ARBA" id="ARBA00022989"/>
    </source>
</evidence>
<dbReference type="InterPro" id="IPR004554">
    <property type="entry name" value="HMG_CoA_Rdtase_eu_arc"/>
</dbReference>
<evidence type="ECO:0000256" key="9">
    <source>
        <dbReference type="RuleBase" id="RU361219"/>
    </source>
</evidence>
<feature type="transmembrane region" description="Helical" evidence="9">
    <location>
        <begin position="369"/>
        <end position="391"/>
    </location>
</feature>
<dbReference type="Gene3D" id="3.90.770.10">
    <property type="entry name" value="3-hydroxy-3-methylglutaryl-coenzyme A Reductase, Chain A, domain 2"/>
    <property type="match status" value="1"/>
</dbReference>
<keyword evidence="4 9" id="KW-0256">Endoplasmic reticulum</keyword>
<dbReference type="PROSITE" id="PS00066">
    <property type="entry name" value="HMG_COA_REDUCTASE_1"/>
    <property type="match status" value="1"/>
</dbReference>
<dbReference type="FunFam" id="1.10.3270.10:FF:000001">
    <property type="entry name" value="3-hydroxy-3-methylglutaryl coenzyme A reductase"/>
    <property type="match status" value="1"/>
</dbReference>
<keyword evidence="13" id="KW-1185">Reference proteome</keyword>
<feature type="region of interest" description="Disordered" evidence="10">
    <location>
        <begin position="1012"/>
        <end position="1038"/>
    </location>
</feature>
<evidence type="ECO:0000256" key="3">
    <source>
        <dbReference type="ARBA" id="ARBA00022692"/>
    </source>
</evidence>
<dbReference type="PROSITE" id="PS01192">
    <property type="entry name" value="HMG_COA_REDUCTASE_3"/>
    <property type="match status" value="1"/>
</dbReference>
<dbReference type="GO" id="GO:0015936">
    <property type="term" value="P:coenzyme A metabolic process"/>
    <property type="evidence" value="ECO:0007669"/>
    <property type="project" value="InterPro"/>
</dbReference>
<keyword evidence="3 9" id="KW-0812">Transmembrane</keyword>
<dbReference type="InterPro" id="IPR002202">
    <property type="entry name" value="HMG_CoA_Rdtase"/>
</dbReference>
<feature type="region of interest" description="Disordered" evidence="10">
    <location>
        <begin position="675"/>
        <end position="703"/>
    </location>
</feature>
<feature type="region of interest" description="Disordered" evidence="10">
    <location>
        <begin position="1"/>
        <end position="29"/>
    </location>
</feature>
<dbReference type="PROSITE" id="PS00318">
    <property type="entry name" value="HMG_COA_REDUCTASE_2"/>
    <property type="match status" value="1"/>
</dbReference>
<dbReference type="Pfam" id="PF00368">
    <property type="entry name" value="HMG-CoA_red"/>
    <property type="match status" value="1"/>
</dbReference>
<evidence type="ECO:0000313" key="13">
    <source>
        <dbReference type="Proteomes" id="UP000521872"/>
    </source>
</evidence>
<dbReference type="CDD" id="cd00643">
    <property type="entry name" value="HMG-CoA_reductase_classI"/>
    <property type="match status" value="1"/>
</dbReference>
<feature type="compositionally biased region" description="Low complexity" evidence="10">
    <location>
        <begin position="609"/>
        <end position="634"/>
    </location>
</feature>
<dbReference type="NCBIfam" id="TIGR00533">
    <property type="entry name" value="HMG_CoA_R_NADP"/>
    <property type="match status" value="1"/>
</dbReference>
<feature type="transmembrane region" description="Helical" evidence="9">
    <location>
        <begin position="337"/>
        <end position="357"/>
    </location>
</feature>
<feature type="region of interest" description="Disordered" evidence="10">
    <location>
        <begin position="608"/>
        <end position="656"/>
    </location>
</feature>
<evidence type="ECO:0000259" key="11">
    <source>
        <dbReference type="PROSITE" id="PS50156"/>
    </source>
</evidence>
<keyword evidence="8 9" id="KW-0472">Membrane</keyword>
<evidence type="ECO:0000256" key="2">
    <source>
        <dbReference type="ARBA" id="ARBA00007661"/>
    </source>
</evidence>
<dbReference type="UniPathway" id="UPA00058">
    <property type="reaction ID" value="UER00103"/>
</dbReference>
<evidence type="ECO:0000256" key="7">
    <source>
        <dbReference type="ARBA" id="ARBA00023002"/>
    </source>
</evidence>
<feature type="region of interest" description="Disordered" evidence="10">
    <location>
        <begin position="1534"/>
        <end position="1583"/>
    </location>
</feature>
<feature type="transmembrane region" description="Helical" evidence="9">
    <location>
        <begin position="95"/>
        <end position="119"/>
    </location>
</feature>
<dbReference type="FunFam" id="3.30.70.420:FF:000001">
    <property type="entry name" value="3-hydroxy-3-methylglutaryl coenzyme A reductase"/>
    <property type="match status" value="1"/>
</dbReference>
<comment type="subcellular location">
    <subcellularLocation>
        <location evidence="1 9">Endoplasmic reticulum membrane</location>
        <topology evidence="1 9">Multi-pass membrane protein</topology>
    </subcellularLocation>
</comment>
<sequence>MSSKREKRLNNQKRQRRDRTTKKKKGPQLTSRSFISFPFVFSSLPTSLLLIASDGLVLTPHTAPLLPTTTTRTTTERKKGVCTHPPTMRALFRPFALHAAYTPIETIVFFCIIGTLAYFRILSAIKHSAFLDPSQAVYAPPSLRAAYVLWKGPEYENGEGGEWVNVKEGSCCGTWWRDAALSTSAHNFTQYLTHGFTTSRDGKTYTSVCHKPSIATENGTESGPCFSLQQSGARTFVQTLAFQPGARDEWVSALVGEELANSVGVPPASSEHGNGHSALAAVDENGIRFEVDAARLSGGAHGEHLPLGQMRNGKWVAYAVRALVVRFWDLAKKADSLDILLILAGYILMHITFYLLLIRSRALGSSFWLPLAILSSAVLALLISLPIAMAIKIPIDPVALTEALPFLVCTVGFDKPLRLARAVFLHPHLTVPVGLVNVIVDPKSGYPMVANSNSSISGASISANNNTLAPPPMVSGSSSNTHLTLKPAPKIITESLSLVYAPIIRDYVLEIAVLTVGAYSKVGGLKEVCALAALMLAVDCLLLCTYLSAILGVMVEFGIGYPGHLAWQLKGQENDRCHVDVGGDLSSLPLLCPVRRIKTVRALTRTRSRSNSITSNASISTSATPAGSTTPTPGYKLQSAMAGSRSSAQAPPPPTLRQRVKSILLGGEKGSGLRDYGVAIKGHRKRQGYSSKGEKKSKGAEKQENPVARLKLLLIASFLTLHILNLITPLTPSRHTHSSSSQVNVRKVDVTSPGLRAVLTALVDASKHDLEMKFSPEEELDRSFAEGATSSRTTKDMLVKVSPPVYVRAVLPPPHSAFGKAHGLSSAAIGASLPAYNTISNSHVSYASTHQRRRSTSELVDAFMSSWTRLVGDPFMSKWIVVILAISVALNGYLLKGIAAGVVGPRVGGFAAFGLKGGVRFEGEEEEEDDEKEEVLSPVKEKVEEKAFTARKSVTVVNAPEVQQPAVANVNNNVVGTFTLEDVDRKLEQARANRRGTITSASAASAVAKVASSSTKVLGHPTPPYSSSDSSASSADERQLENVRSFEEILDIFENGPRPLSSSLALLNDEEVIILAQKGKIAAYALEKVLGMAELERAVRIRRALISRASKTQTLESSDVPLTNYDYSKVLGACCENVVGYIPLPLGIAGPLNVDGQLYPIPMATAEGTLVASASRGCKALNAGGGVTTVLTQDGMTRGPAIDFPSISQAAHAKMWIDSGEGYDILKEAFESTSRFAKLKSLKTAMAGRTLFVRFATATGDAMGMNMISKGTEKALEVMGKYYPAMVVLALSGNYCTDKKPAAINWIEGRGKSVVAEAVIPGKVVKDVLKTTVAALVNLNTKKNLIGSAMAGSIGGFNAHAANILTAIFIATGQDPAQNVESSMCMTLMEALNDGEDLLMTVSMPCIEVGTVGGGTVLAPQQAVLEMLGIRGAHPTHPGQNSQQLARIIASAVMAGELSLMSALAAGHLIRAHMAHNRSQTNTPAPSLPATPAPIETEKVVFGSTVAASSTMTTTTTTTTVKAAATAEAVVISSSGHGQLPPGPAQPTASSSGEGQGSSSTRPGPLPLLTPSSSTASLPPYSR</sequence>
<comment type="catalytic activity">
    <reaction evidence="9">
        <text>(R)-mevalonate + 2 NADP(+) + CoA = (3S)-3-hydroxy-3-methylglutaryl-CoA + 2 NADPH + 2 H(+)</text>
        <dbReference type="Rhea" id="RHEA:15989"/>
        <dbReference type="ChEBI" id="CHEBI:15378"/>
        <dbReference type="ChEBI" id="CHEBI:36464"/>
        <dbReference type="ChEBI" id="CHEBI:43074"/>
        <dbReference type="ChEBI" id="CHEBI:57287"/>
        <dbReference type="ChEBI" id="CHEBI:57783"/>
        <dbReference type="ChEBI" id="CHEBI:58349"/>
        <dbReference type="EC" id="1.1.1.34"/>
    </reaction>
</comment>
<dbReference type="SUPFAM" id="SSF55035">
    <property type="entry name" value="NAD-binding domain of HMG-CoA reductase"/>
    <property type="match status" value="1"/>
</dbReference>
<dbReference type="InterPro" id="IPR023076">
    <property type="entry name" value="HMG_CoA_Rdtase_CS"/>
</dbReference>
<dbReference type="PANTHER" id="PTHR10572">
    <property type="entry name" value="3-HYDROXY-3-METHYLGLUTARYL-COENZYME A REDUCTASE"/>
    <property type="match status" value="1"/>
</dbReference>
<dbReference type="InterPro" id="IPR023282">
    <property type="entry name" value="HMG_CoA_Rdtase_N"/>
</dbReference>
<feature type="transmembrane region" description="Helical" evidence="9">
    <location>
        <begin position="530"/>
        <end position="555"/>
    </location>
</feature>
<feature type="compositionally biased region" description="Basic residues" evidence="10">
    <location>
        <begin position="1"/>
        <end position="26"/>
    </location>
</feature>
<gene>
    <name evidence="12" type="ORF">D9613_008512</name>
</gene>
<dbReference type="SUPFAM" id="SSF56542">
    <property type="entry name" value="Substrate-binding domain of HMG-CoA reductase"/>
    <property type="match status" value="1"/>
</dbReference>
<reference evidence="12 13" key="1">
    <citation type="submission" date="2019-12" db="EMBL/GenBank/DDBJ databases">
        <authorList>
            <person name="Floudas D."/>
            <person name="Bentzer J."/>
            <person name="Ahren D."/>
            <person name="Johansson T."/>
            <person name="Persson P."/>
            <person name="Tunlid A."/>
        </authorList>
    </citation>
    <scope>NUCLEOTIDE SEQUENCE [LARGE SCALE GENOMIC DNA]</scope>
    <source>
        <strain evidence="12 13">CBS 102.39</strain>
    </source>
</reference>
<dbReference type="InterPro" id="IPR009023">
    <property type="entry name" value="HMG_CoA_Rdtase_NAD(P)-bd_sf"/>
</dbReference>
<comment type="caution">
    <text evidence="12">The sequence shown here is derived from an EMBL/GenBank/DDBJ whole genome shotgun (WGS) entry which is preliminary data.</text>
</comment>
<proteinExistence type="inferred from homology"/>
<dbReference type="PROSITE" id="PS50065">
    <property type="entry name" value="HMG_COA_REDUCTASE_4"/>
    <property type="match status" value="1"/>
</dbReference>
<dbReference type="GO" id="GO:0005789">
    <property type="term" value="C:endoplasmic reticulum membrane"/>
    <property type="evidence" value="ECO:0007669"/>
    <property type="project" value="UniProtKB-SubCell"/>
</dbReference>
<evidence type="ECO:0000256" key="4">
    <source>
        <dbReference type="ARBA" id="ARBA00022824"/>
    </source>
</evidence>
<dbReference type="InterPro" id="IPR000731">
    <property type="entry name" value="SSD"/>
</dbReference>
<dbReference type="GO" id="GO:0004420">
    <property type="term" value="F:hydroxymethylglutaryl-CoA reductase (NADPH) activity"/>
    <property type="evidence" value="ECO:0007669"/>
    <property type="project" value="UniProtKB-EC"/>
</dbReference>
<organism evidence="12 13">
    <name type="scientific">Agrocybe pediades</name>
    <dbReference type="NCBI Taxonomy" id="84607"/>
    <lineage>
        <taxon>Eukaryota</taxon>
        <taxon>Fungi</taxon>
        <taxon>Dikarya</taxon>
        <taxon>Basidiomycota</taxon>
        <taxon>Agaricomycotina</taxon>
        <taxon>Agaricomycetes</taxon>
        <taxon>Agaricomycetidae</taxon>
        <taxon>Agaricales</taxon>
        <taxon>Agaricineae</taxon>
        <taxon>Strophariaceae</taxon>
        <taxon>Agrocybe</taxon>
    </lineage>
</organism>
<dbReference type="GO" id="GO:0005778">
    <property type="term" value="C:peroxisomal membrane"/>
    <property type="evidence" value="ECO:0007669"/>
    <property type="project" value="TreeGrafter"/>
</dbReference>
<feature type="compositionally biased region" description="Basic and acidic residues" evidence="10">
    <location>
        <begin position="692"/>
        <end position="703"/>
    </location>
</feature>
<dbReference type="EMBL" id="JAACJL010000031">
    <property type="protein sequence ID" value="KAF4616607.1"/>
    <property type="molecule type" value="Genomic_DNA"/>
</dbReference>
<dbReference type="Gene3D" id="3.30.70.420">
    <property type="entry name" value="Hydroxymethylglutaryl-CoA reductase, class I/II, NAD/NADP-binding domain"/>
    <property type="match status" value="1"/>
</dbReference>
<evidence type="ECO:0000313" key="12">
    <source>
        <dbReference type="EMBL" id="KAF4616607.1"/>
    </source>
</evidence>
<comment type="pathway">
    <text evidence="9">Metabolic intermediate biosynthesis; (R)-mevalonate biosynthesis; (R)-mevalonate from acetyl-CoA: step 3/3.</text>
</comment>